<keyword evidence="1" id="KW-0812">Transmembrane</keyword>
<feature type="transmembrane region" description="Helical" evidence="1">
    <location>
        <begin position="215"/>
        <end position="234"/>
    </location>
</feature>
<dbReference type="Proteomes" id="UP001170379">
    <property type="component" value="Unassembled WGS sequence"/>
</dbReference>
<evidence type="ECO:0000313" key="2">
    <source>
        <dbReference type="EMBL" id="MDJ1370786.1"/>
    </source>
</evidence>
<keyword evidence="1" id="KW-0472">Membrane</keyword>
<dbReference type="RefSeq" id="WP_026936341.1">
    <property type="nucleotide sequence ID" value="NZ_CP028426.1"/>
</dbReference>
<organism evidence="2 3">
    <name type="scientific">Gulosibacter molinativorax</name>
    <dbReference type="NCBI Taxonomy" id="256821"/>
    <lineage>
        <taxon>Bacteria</taxon>
        <taxon>Bacillati</taxon>
        <taxon>Actinomycetota</taxon>
        <taxon>Actinomycetes</taxon>
        <taxon>Micrococcales</taxon>
        <taxon>Microbacteriaceae</taxon>
        <taxon>Gulosibacter</taxon>
    </lineage>
</organism>
<reference evidence="2" key="1">
    <citation type="submission" date="2018-03" db="EMBL/GenBank/DDBJ databases">
        <authorList>
            <person name="Nunes O.C."/>
            <person name="Lopes A.R."/>
            <person name="Froufe H."/>
            <person name="Munoz-Merida A."/>
            <person name="Barroso C."/>
            <person name="Egas C."/>
        </authorList>
    </citation>
    <scope>NUCLEOTIDE SEQUENCE</scope>
    <source>
        <strain evidence="2">ON4</strain>
    </source>
</reference>
<comment type="caution">
    <text evidence="2">The sequence shown here is derived from an EMBL/GenBank/DDBJ whole genome shotgun (WGS) entry which is preliminary data.</text>
</comment>
<reference evidence="2" key="2">
    <citation type="journal article" date="2022" name="Sci. Rep.">
        <title>In silico prediction of the enzymes involved in the degradation of the herbicide molinate by Gulosibacter molinativorax ON4T.</title>
        <authorList>
            <person name="Lopes A.R."/>
            <person name="Bunin E."/>
            <person name="Viana A.T."/>
            <person name="Froufe H."/>
            <person name="Munoz-Merida A."/>
            <person name="Pinho D."/>
            <person name="Figueiredo J."/>
            <person name="Barroso C."/>
            <person name="Vaz-Moreira I."/>
            <person name="Bellanger X."/>
            <person name="Egas C."/>
            <person name="Nunes O.C."/>
        </authorList>
    </citation>
    <scope>NUCLEOTIDE SEQUENCE</scope>
    <source>
        <strain evidence="2">ON4</strain>
    </source>
</reference>
<dbReference type="EMBL" id="PXVD01000007">
    <property type="protein sequence ID" value="MDJ1370786.1"/>
    <property type="molecule type" value="Genomic_DNA"/>
</dbReference>
<feature type="transmembrane region" description="Helical" evidence="1">
    <location>
        <begin position="329"/>
        <end position="348"/>
    </location>
</feature>
<evidence type="ECO:0008006" key="4">
    <source>
        <dbReference type="Google" id="ProtNLM"/>
    </source>
</evidence>
<keyword evidence="1" id="KW-1133">Transmembrane helix</keyword>
<feature type="transmembrane region" description="Helical" evidence="1">
    <location>
        <begin position="173"/>
        <end position="195"/>
    </location>
</feature>
<protein>
    <recommendedName>
        <fullName evidence="4">ABC transporter permease</fullName>
    </recommendedName>
</protein>
<keyword evidence="3" id="KW-1185">Reference proteome</keyword>
<sequence length="497" mass="51191">MNVRVSQSVAVWRDRSVRSIGDQAYLVYVIIMVALVTIVPAVRAVWVGTTSEQSLAVLSSAVAPSMTSIIVAVLWGAMLLLGRERGPALRHVFPTYALANSDIPPYESFRSPFFRAGLVVVAATTGVAALIGSSLVSNGMTDLFDAVIFALAGMLVGLIAAVSWLAGQVFPRVAVPAAVAVIALSVATFAFPGALSFMPWGWAGLAYPGHGTFEFMVPLALLAAGAISIIPSLMNRLGVAQLVAQAARWESVSSLAAGMEFGAAAAVYRSKPGAGRNQRAVRLSGGGMWRFLVRDAIGARRTPSRFVVGILGIAAAGILVTLATTFNSAGWVVGAIAGVVLFAGLGPLTDGVRHAATVAADLPLYGISDERLLVNHAIFPLTVTVIVLIAAALLCSVVLGVGGAAPAISSVALGVLTVIARVSAALKGPLPPSLLTPVPTIMGDVSVIARLAWAIDGVLFAALIGASASLLTLSTLLPVAVTIALICTTVHRWRRRA</sequence>
<feature type="transmembrane region" description="Helical" evidence="1">
    <location>
        <begin position="470"/>
        <end position="490"/>
    </location>
</feature>
<feature type="transmembrane region" description="Helical" evidence="1">
    <location>
        <begin position="306"/>
        <end position="323"/>
    </location>
</feature>
<evidence type="ECO:0000256" key="1">
    <source>
        <dbReference type="SAM" id="Phobius"/>
    </source>
</evidence>
<feature type="transmembrane region" description="Helical" evidence="1">
    <location>
        <begin position="147"/>
        <end position="166"/>
    </location>
</feature>
<feature type="transmembrane region" description="Helical" evidence="1">
    <location>
        <begin position="58"/>
        <end position="81"/>
    </location>
</feature>
<feature type="transmembrane region" description="Helical" evidence="1">
    <location>
        <begin position="377"/>
        <end position="401"/>
    </location>
</feature>
<name>A0ABT7C7Z7_9MICO</name>
<evidence type="ECO:0000313" key="3">
    <source>
        <dbReference type="Proteomes" id="UP001170379"/>
    </source>
</evidence>
<accession>A0ABT7C7Z7</accession>
<feature type="transmembrane region" description="Helical" evidence="1">
    <location>
        <begin position="25"/>
        <end position="46"/>
    </location>
</feature>
<gene>
    <name evidence="2" type="ORF">C7K25_05315</name>
</gene>
<feature type="transmembrane region" description="Helical" evidence="1">
    <location>
        <begin position="407"/>
        <end position="426"/>
    </location>
</feature>
<proteinExistence type="predicted"/>
<feature type="transmembrane region" description="Helical" evidence="1">
    <location>
        <begin position="113"/>
        <end position="135"/>
    </location>
</feature>